<dbReference type="VEuPathDB" id="CryptoDB:Vbra_13528"/>
<feature type="signal peptide" evidence="5">
    <location>
        <begin position="1"/>
        <end position="20"/>
    </location>
</feature>
<protein>
    <recommendedName>
        <fullName evidence="10">Tyrosine-protein kinase ephrin type A/B receptor-like domain-containing protein</fullName>
    </recommendedName>
</protein>
<name>A0A0G4EUT8_VITBC</name>
<dbReference type="InParanoid" id="A0A0G4EUT8"/>
<dbReference type="SUPFAM" id="SSF53822">
    <property type="entry name" value="Periplasmic binding protein-like I"/>
    <property type="match status" value="1"/>
</dbReference>
<dbReference type="InterPro" id="IPR001828">
    <property type="entry name" value="ANF_lig-bd_rcpt"/>
</dbReference>
<evidence type="ECO:0000256" key="4">
    <source>
        <dbReference type="ARBA" id="ARBA00023136"/>
    </source>
</evidence>
<dbReference type="EMBL" id="CDMY01000321">
    <property type="protein sequence ID" value="CEM02219.1"/>
    <property type="molecule type" value="Genomic_DNA"/>
</dbReference>
<dbReference type="Pfam" id="PF07699">
    <property type="entry name" value="Ephrin_rec_like"/>
    <property type="match status" value="2"/>
</dbReference>
<dbReference type="SUPFAM" id="SSF57184">
    <property type="entry name" value="Growth factor receptor domain"/>
    <property type="match status" value="1"/>
</dbReference>
<dbReference type="Proteomes" id="UP000041254">
    <property type="component" value="Unassembled WGS sequence"/>
</dbReference>
<feature type="chain" id="PRO_5005188334" description="Tyrosine-protein kinase ephrin type A/B receptor-like domain-containing protein" evidence="5">
    <location>
        <begin position="21"/>
        <end position="671"/>
    </location>
</feature>
<evidence type="ECO:0000256" key="5">
    <source>
        <dbReference type="SAM" id="SignalP"/>
    </source>
</evidence>
<evidence type="ECO:0000256" key="2">
    <source>
        <dbReference type="ARBA" id="ARBA00022692"/>
    </source>
</evidence>
<dbReference type="PANTHER" id="PTHR46967:SF2">
    <property type="entry name" value="SUSHI, VON WILLEBRAND FACTOR TYPE A, EGF AND PENTRAXIN DOMAIN-CONTAINING PROTEIN 1-LIKE"/>
    <property type="match status" value="1"/>
</dbReference>
<feature type="domain" description="Receptor ligand binding region" evidence="6">
    <location>
        <begin position="51"/>
        <end position="241"/>
    </location>
</feature>
<dbReference type="SMART" id="SM01411">
    <property type="entry name" value="Ephrin_rec_like"/>
    <property type="match status" value="3"/>
</dbReference>
<evidence type="ECO:0000259" key="6">
    <source>
        <dbReference type="Pfam" id="PF01094"/>
    </source>
</evidence>
<feature type="domain" description="Tyrosine-protein kinase ephrin type A/B receptor-like" evidence="7">
    <location>
        <begin position="551"/>
        <end position="597"/>
    </location>
</feature>
<proteinExistence type="predicted"/>
<dbReference type="AlphaFoldDB" id="A0A0G4EUT8"/>
<dbReference type="STRING" id="1169540.A0A0G4EUT8"/>
<keyword evidence="4" id="KW-0472">Membrane</keyword>
<evidence type="ECO:0000259" key="7">
    <source>
        <dbReference type="Pfam" id="PF07699"/>
    </source>
</evidence>
<keyword evidence="3" id="KW-1133">Transmembrane helix</keyword>
<dbReference type="InterPro" id="IPR011641">
    <property type="entry name" value="Tyr-kin_ephrin_A/B_rcpt-like"/>
</dbReference>
<dbReference type="Gene3D" id="2.10.50.10">
    <property type="entry name" value="Tumor Necrosis Factor Receptor, subunit A, domain 2"/>
    <property type="match status" value="3"/>
</dbReference>
<evidence type="ECO:0000313" key="9">
    <source>
        <dbReference type="Proteomes" id="UP000041254"/>
    </source>
</evidence>
<dbReference type="PhylomeDB" id="A0A0G4EUT8"/>
<reference evidence="8 9" key="1">
    <citation type="submission" date="2014-11" db="EMBL/GenBank/DDBJ databases">
        <authorList>
            <person name="Zhu J."/>
            <person name="Qi W."/>
            <person name="Song R."/>
        </authorList>
    </citation>
    <scope>NUCLEOTIDE SEQUENCE [LARGE SCALE GENOMIC DNA]</scope>
</reference>
<dbReference type="PANTHER" id="PTHR46967">
    <property type="entry name" value="INSULIN-LIKE GROWTH FACTOR BINDING PROTEIN,N-TERMINAL"/>
    <property type="match status" value="1"/>
</dbReference>
<keyword evidence="5" id="KW-0732">Signal</keyword>
<dbReference type="InterPro" id="IPR009030">
    <property type="entry name" value="Growth_fac_rcpt_cys_sf"/>
</dbReference>
<dbReference type="Pfam" id="PF01094">
    <property type="entry name" value="ANF_receptor"/>
    <property type="match status" value="1"/>
</dbReference>
<evidence type="ECO:0000313" key="8">
    <source>
        <dbReference type="EMBL" id="CEM02219.1"/>
    </source>
</evidence>
<evidence type="ECO:0000256" key="1">
    <source>
        <dbReference type="ARBA" id="ARBA00004370"/>
    </source>
</evidence>
<dbReference type="OrthoDB" id="411221at2759"/>
<accession>A0A0G4EUT8</accession>
<keyword evidence="2" id="KW-0812">Transmembrane</keyword>
<comment type="subcellular location">
    <subcellularLocation>
        <location evidence="1">Membrane</location>
    </subcellularLocation>
</comment>
<gene>
    <name evidence="8" type="ORF">Vbra_13528</name>
</gene>
<dbReference type="InterPro" id="IPR028082">
    <property type="entry name" value="Peripla_BP_I"/>
</dbReference>
<organism evidence="8 9">
    <name type="scientific">Vitrella brassicaformis (strain CCMP3155)</name>
    <dbReference type="NCBI Taxonomy" id="1169540"/>
    <lineage>
        <taxon>Eukaryota</taxon>
        <taxon>Sar</taxon>
        <taxon>Alveolata</taxon>
        <taxon>Colpodellida</taxon>
        <taxon>Vitrellaceae</taxon>
        <taxon>Vitrella</taxon>
    </lineage>
</organism>
<dbReference type="GO" id="GO:0016020">
    <property type="term" value="C:membrane"/>
    <property type="evidence" value="ECO:0007669"/>
    <property type="project" value="UniProtKB-SubCell"/>
</dbReference>
<feature type="domain" description="Tyrosine-protein kinase ephrin type A/B receptor-like" evidence="7">
    <location>
        <begin position="492"/>
        <end position="522"/>
    </location>
</feature>
<evidence type="ECO:0008006" key="10">
    <source>
        <dbReference type="Google" id="ProtNLM"/>
    </source>
</evidence>
<sequence>MRIPWFCFFAALSWPPCVHAQTNLTLLGIFSHSDPGAPPPYLRHEPIISKALDEVNADPRYLPGHTLQMQIIEPQECTTDNITRSTLMALQNNQDIVGIFGDSCLIGCETLSAIAEGFNRLAKSYYCQRPPGADYRFIVSTLGPSTQWVSVMGELAKAFKWNRFYLVTETYDDPLVEAMQAELQRVGVAEPNARTWVFETPGEAYDRTLAELLQHRPRVIVYNTKAPIATGMTCAFARAGITHKNKDPDSVQQPPVLIGLLDRGDDFNASPCTKEDLEPIVWGEMHFYAPVWPHLFAGSISHTFSGKDSRTTFNEFMGSCFASSPPVPCDPFRANYVYDTVWEWAVLLHEWFDSGNTLADLENPNRTTLDWFWQENLNLNYVGFSQAVSYLSNGDRASDVIVFQTFGADQQASDFDAFPFLIGSFATGSYIWPPPNYLGPIQWPDGTFYWGFNSSGTLFNSTPPVCPEGHYVNTTGRCVPCPVGEANDQVDQWECEPCQDGFYQNKTGQSECDICPTGQFSKPHAVDCTLCEPGSYQDLVAQSECNICPVGSFSNTTGAKECILCPPGTYQPDLNSTRCLSCLATKTTARIGSRSIDERTCVEGMFLDIKNDRCISCDSSRYTGLDCVGTGGMYQLPLLQQNYWAEIVEDKSDFSDIEVYRCLEVDACPGP</sequence>
<keyword evidence="9" id="KW-1185">Reference proteome</keyword>
<evidence type="ECO:0000256" key="3">
    <source>
        <dbReference type="ARBA" id="ARBA00022989"/>
    </source>
</evidence>
<dbReference type="Gene3D" id="3.40.50.2300">
    <property type="match status" value="2"/>
</dbReference>